<dbReference type="InterPro" id="IPR014001">
    <property type="entry name" value="Helicase_ATP-bd"/>
</dbReference>
<organism evidence="11 12">
    <name type="scientific">Gallaecimonas xiamenensis 3-C-1</name>
    <dbReference type="NCBI Taxonomy" id="745411"/>
    <lineage>
        <taxon>Bacteria</taxon>
        <taxon>Pseudomonadati</taxon>
        <taxon>Pseudomonadota</taxon>
        <taxon>Gammaproteobacteria</taxon>
        <taxon>Enterobacterales</taxon>
        <taxon>Gallaecimonadaceae</taxon>
        <taxon>Gallaecimonas</taxon>
    </lineage>
</organism>
<accession>K2JPH9</accession>
<dbReference type="Pfam" id="PF08351">
    <property type="entry name" value="TmcA_N"/>
    <property type="match status" value="1"/>
</dbReference>
<feature type="binding site" evidence="9">
    <location>
        <position position="305"/>
    </location>
    <ligand>
        <name>ATP</name>
        <dbReference type="ChEBI" id="CHEBI:30616"/>
    </ligand>
</feature>
<evidence type="ECO:0000259" key="10">
    <source>
        <dbReference type="PROSITE" id="PS51192"/>
    </source>
</evidence>
<feature type="domain" description="Helicase ATP-binding" evidence="10">
    <location>
        <begin position="147"/>
        <end position="288"/>
    </location>
</feature>
<evidence type="ECO:0000313" key="11">
    <source>
        <dbReference type="EMBL" id="EKE77118.1"/>
    </source>
</evidence>
<keyword evidence="12" id="KW-1185">Reference proteome</keyword>
<dbReference type="InterPro" id="IPR032672">
    <property type="entry name" value="TmcA/NAT10/Kre33"/>
</dbReference>
<feature type="binding site" evidence="9">
    <location>
        <begin position="446"/>
        <end position="448"/>
    </location>
    <ligand>
        <name>acetyl-CoA</name>
        <dbReference type="ChEBI" id="CHEBI:57288"/>
    </ligand>
</feature>
<dbReference type="Gene3D" id="3.40.50.300">
    <property type="entry name" value="P-loop containing nucleotide triphosphate hydrolases"/>
    <property type="match status" value="1"/>
</dbReference>
<keyword evidence="2 9" id="KW-0820">tRNA-binding</keyword>
<dbReference type="EMBL" id="AMRI01000003">
    <property type="protein sequence ID" value="EKE77118.1"/>
    <property type="molecule type" value="Genomic_DNA"/>
</dbReference>
<keyword evidence="8 9" id="KW-0012">Acyltransferase</keyword>
<dbReference type="Gene3D" id="3.40.50.11040">
    <property type="match status" value="1"/>
</dbReference>
<dbReference type="Gene3D" id="1.20.120.890">
    <property type="entry name" value="tRNA(Met) cytidine acetyltransferase, tail domain"/>
    <property type="match status" value="1"/>
</dbReference>
<evidence type="ECO:0000256" key="9">
    <source>
        <dbReference type="HAMAP-Rule" id="MF_01886"/>
    </source>
</evidence>
<dbReference type="Pfam" id="PF05127">
    <property type="entry name" value="NAT10_TcmA_helicase"/>
    <property type="match status" value="1"/>
</dbReference>
<dbReference type="Gene3D" id="3.40.630.30">
    <property type="match status" value="1"/>
</dbReference>
<keyword evidence="4 9" id="KW-0819">tRNA processing</keyword>
<gene>
    <name evidence="9" type="primary">tmcA</name>
    <name evidence="11" type="ORF">B3C1_02895</name>
</gene>
<evidence type="ECO:0000256" key="6">
    <source>
        <dbReference type="ARBA" id="ARBA00022840"/>
    </source>
</evidence>
<dbReference type="STRING" id="745411.B3C1_02895"/>
<dbReference type="PROSITE" id="PS51192">
    <property type="entry name" value="HELICASE_ATP_BIND_1"/>
    <property type="match status" value="1"/>
</dbReference>
<evidence type="ECO:0000256" key="8">
    <source>
        <dbReference type="ARBA" id="ARBA00023315"/>
    </source>
</evidence>
<dbReference type="AlphaFoldDB" id="K2JPH9"/>
<dbReference type="PANTHER" id="PTHR10925">
    <property type="entry name" value="N-ACETYLTRANSFERASE 10"/>
    <property type="match status" value="1"/>
</dbReference>
<dbReference type="GO" id="GO:1990883">
    <property type="term" value="F:18S rRNA cytidine N-acetyltransferase activity"/>
    <property type="evidence" value="ECO:0007669"/>
    <property type="project" value="TreeGrafter"/>
</dbReference>
<dbReference type="InterPro" id="IPR038321">
    <property type="entry name" value="TmcA_C_sf"/>
</dbReference>
<feature type="binding site" evidence="9">
    <location>
        <position position="137"/>
    </location>
    <ligand>
        <name>ATP</name>
        <dbReference type="ChEBI" id="CHEBI:30616"/>
    </ligand>
</feature>
<dbReference type="OrthoDB" id="5578851at2"/>
<dbReference type="Proteomes" id="UP000006755">
    <property type="component" value="Unassembled WGS sequence"/>
</dbReference>
<dbReference type="InterPro" id="IPR027417">
    <property type="entry name" value="P-loop_NTPase"/>
</dbReference>
<sequence length="627" mass="67335">MNIIDLKGQAKASWQRRLLLLTDPPEQARAQARRLVAEARQPLWLGPDGMGAKEARHHLGQEADLLVVDWHQEIALDALGALAGCLVGGGLLVLLSPPLEELAARSPLGQWLAHCLQGYRQHPRASADPVQGLTDDQAQALDAGLRVLTGHRGRPLVLTADRGRGKTATLGLLAAESLKLGRSPVLVTAPRVEALGPFFAFAQQALPGARRDGLSLVSDLGRIDFWAPDALVAKLPEAALLLVDEAAAIPTPLLDRLASHYKRLVLSTTLHGYEGSGRGFALRFLPRLQALYPDSRQYHLKAPVRWAAGCPVEALVNALLLLDAEPDPAPAGPLALHWLDAAQLVARPHWLRATLGLLVSAHYQTAPGDIQHWLSDPAVTFALATCQDKVVGVLALVAEGGLDPALAQAVYLGQRRPKGHLVLQSLASHLGLQAAPCLRAQRVMRIAVSQQGQGLGSWLLEELERQGQGNLLVVSYAADPALLRFWRRAGWRPLRLGHSLDAASGLASVMMGKALDRAGAALLEQGSQRFWETLPWQQGLPAGLINGLYQGAVSPELSDWDKSDLARFTKGAAGLEAVRLALWKLAWGWASDGNCPAPLLAWLTGEVQGPRKAVLAELRALVAQRVP</sequence>
<comment type="caution">
    <text evidence="11">The sequence shown here is derived from an EMBL/GenBank/DDBJ whole genome shotgun (WGS) entry which is preliminary data.</text>
</comment>
<dbReference type="InterPro" id="IPR024914">
    <property type="entry name" value="tRNA_acetyltr_TmcA"/>
</dbReference>
<dbReference type="SUPFAM" id="SSF55729">
    <property type="entry name" value="Acyl-CoA N-acyltransferases (Nat)"/>
    <property type="match status" value="1"/>
</dbReference>
<dbReference type="GO" id="GO:1904812">
    <property type="term" value="P:rRNA acetylation involved in maturation of SSU-rRNA"/>
    <property type="evidence" value="ECO:0007669"/>
    <property type="project" value="TreeGrafter"/>
</dbReference>
<keyword evidence="5 9" id="KW-0547">Nucleotide-binding</keyword>
<keyword evidence="1 9" id="KW-0963">Cytoplasm</keyword>
<dbReference type="EC" id="2.3.1.193" evidence="9"/>
<comment type="caution">
    <text evidence="9">Lacks conserved residue(s) required for the propagation of feature annotation.</text>
</comment>
<dbReference type="InterPro" id="IPR013562">
    <property type="entry name" value="TmcA/NAT10_N"/>
</dbReference>
<keyword evidence="3 9" id="KW-0808">Transferase</keyword>
<dbReference type="GO" id="GO:0000049">
    <property type="term" value="F:tRNA binding"/>
    <property type="evidence" value="ECO:0007669"/>
    <property type="project" value="UniProtKB-UniRule"/>
</dbReference>
<dbReference type="GO" id="GO:0002101">
    <property type="term" value="P:tRNA wobble cytosine modification"/>
    <property type="evidence" value="ECO:0007669"/>
    <property type="project" value="UniProtKB-UniRule"/>
</dbReference>
<dbReference type="InterPro" id="IPR016181">
    <property type="entry name" value="Acyl_CoA_acyltransferase"/>
</dbReference>
<dbReference type="eggNOG" id="COG1444">
    <property type="taxonomic scope" value="Bacteria"/>
</dbReference>
<comment type="function">
    <text evidence="9">Catalyzes the formation of N(4)-acetylcytidine (ac(4)C) at the wobble position of tRNA(Met), by using acetyl-CoA as an acetyl donor and ATP (or GTP).</text>
</comment>
<evidence type="ECO:0000256" key="4">
    <source>
        <dbReference type="ARBA" id="ARBA00022694"/>
    </source>
</evidence>
<dbReference type="GO" id="GO:0005737">
    <property type="term" value="C:cytoplasm"/>
    <property type="evidence" value="ECO:0007669"/>
    <property type="project" value="UniProtKB-SubCell"/>
</dbReference>
<evidence type="ECO:0000256" key="7">
    <source>
        <dbReference type="ARBA" id="ARBA00022884"/>
    </source>
</evidence>
<protein>
    <recommendedName>
        <fullName evidence="9">tRNA(Met) cytidine acetyltransferase TmcA</fullName>
        <ecNumber evidence="9">2.3.1.193</ecNumber>
    </recommendedName>
</protein>
<comment type="similarity">
    <text evidence="9">Belongs to the TmcA family.</text>
</comment>
<dbReference type="PANTHER" id="PTHR10925:SF5">
    <property type="entry name" value="RNA CYTIDINE ACETYLTRANSFERASE"/>
    <property type="match status" value="1"/>
</dbReference>
<dbReference type="GO" id="GO:0051392">
    <property type="term" value="F:tRNA cytidine N4-acetyltransferase activity"/>
    <property type="evidence" value="ECO:0007669"/>
    <property type="project" value="UniProtKB-UniRule"/>
</dbReference>
<keyword evidence="6 9" id="KW-0067">ATP-binding</keyword>
<dbReference type="PATRIC" id="fig|745411.4.peg.567"/>
<proteinExistence type="inferred from homology"/>
<evidence type="ECO:0000256" key="1">
    <source>
        <dbReference type="ARBA" id="ARBA00022490"/>
    </source>
</evidence>
<comment type="catalytic activity">
    <reaction evidence="9">
        <text>cytidine(34) in elongator tRNA(Met) + acetyl-CoA + ATP + H2O = N(4)-acetylcytidine(34) in elongator tRNA(Met) + ADP + phosphate + CoA + H(+)</text>
        <dbReference type="Rhea" id="RHEA:43788"/>
        <dbReference type="Rhea" id="RHEA-COMP:10693"/>
        <dbReference type="Rhea" id="RHEA-COMP:10694"/>
        <dbReference type="ChEBI" id="CHEBI:15377"/>
        <dbReference type="ChEBI" id="CHEBI:15378"/>
        <dbReference type="ChEBI" id="CHEBI:30616"/>
        <dbReference type="ChEBI" id="CHEBI:43474"/>
        <dbReference type="ChEBI" id="CHEBI:57287"/>
        <dbReference type="ChEBI" id="CHEBI:57288"/>
        <dbReference type="ChEBI" id="CHEBI:74900"/>
        <dbReference type="ChEBI" id="CHEBI:82748"/>
        <dbReference type="ChEBI" id="CHEBI:456216"/>
        <dbReference type="EC" id="2.3.1.193"/>
    </reaction>
</comment>
<dbReference type="GO" id="GO:0051391">
    <property type="term" value="P:tRNA acetylation"/>
    <property type="evidence" value="ECO:0007669"/>
    <property type="project" value="UniProtKB-UniRule"/>
</dbReference>
<dbReference type="HAMAP" id="MF_01886">
    <property type="entry name" value="tRNA_acetyltr_TmcA"/>
    <property type="match status" value="1"/>
</dbReference>
<evidence type="ECO:0000256" key="2">
    <source>
        <dbReference type="ARBA" id="ARBA00022555"/>
    </source>
</evidence>
<comment type="subcellular location">
    <subcellularLocation>
        <location evidence="9">Cytoplasm</location>
    </subcellularLocation>
</comment>
<dbReference type="Pfam" id="PF13718">
    <property type="entry name" value="GNAT_acetyltr_2"/>
    <property type="match status" value="1"/>
</dbReference>
<reference evidence="11 12" key="1">
    <citation type="journal article" date="2012" name="J. Bacteriol.">
        <title>Genome Sequence of Gallaecimonas xiamenensis Type Strain 3-C-1.</title>
        <authorList>
            <person name="Lai Q."/>
            <person name="Wang L."/>
            <person name="Wang W."/>
            <person name="Shao Z."/>
        </authorList>
    </citation>
    <scope>NUCLEOTIDE SEQUENCE [LARGE SCALE GENOMIC DNA]</scope>
    <source>
        <strain evidence="11 12">3-C-1</strain>
    </source>
</reference>
<name>K2JPH9_9GAMM</name>
<evidence type="ECO:0000313" key="12">
    <source>
        <dbReference type="Proteomes" id="UP000006755"/>
    </source>
</evidence>
<dbReference type="InterPro" id="IPR000182">
    <property type="entry name" value="GNAT_dom"/>
</dbReference>
<keyword evidence="7 9" id="KW-0694">RNA-binding</keyword>
<dbReference type="RefSeq" id="WP_008482791.1">
    <property type="nucleotide sequence ID" value="NZ_AMRI01000003.1"/>
</dbReference>
<evidence type="ECO:0000256" key="3">
    <source>
        <dbReference type="ARBA" id="ARBA00022679"/>
    </source>
</evidence>
<dbReference type="GO" id="GO:0005524">
    <property type="term" value="F:ATP binding"/>
    <property type="evidence" value="ECO:0007669"/>
    <property type="project" value="UniProtKB-UniRule"/>
</dbReference>
<dbReference type="InterPro" id="IPR007807">
    <property type="entry name" value="TcmA/NAT10_helicase"/>
</dbReference>
<feature type="binding site" evidence="9">
    <location>
        <position position="488"/>
    </location>
    <ligand>
        <name>acetyl-CoA</name>
        <dbReference type="ChEBI" id="CHEBI:57288"/>
    </ligand>
</feature>
<dbReference type="SUPFAM" id="SSF52540">
    <property type="entry name" value="P-loop containing nucleoside triphosphate hydrolases"/>
    <property type="match status" value="1"/>
</dbReference>
<evidence type="ECO:0000256" key="5">
    <source>
        <dbReference type="ARBA" id="ARBA00022741"/>
    </source>
</evidence>